<dbReference type="Pfam" id="PF07714">
    <property type="entry name" value="PK_Tyr_Ser-Thr"/>
    <property type="match status" value="1"/>
</dbReference>
<dbReference type="AlphaFoldDB" id="D8RGZ9"/>
<dbReference type="PRINTS" id="PR00109">
    <property type="entry name" value="TYRKINASE"/>
</dbReference>
<reference evidence="2 3" key="1">
    <citation type="journal article" date="2011" name="Science">
        <title>The Selaginella genome identifies genetic changes associated with the evolution of vascular plants.</title>
        <authorList>
            <person name="Banks J.A."/>
            <person name="Nishiyama T."/>
            <person name="Hasebe M."/>
            <person name="Bowman J.L."/>
            <person name="Gribskov M."/>
            <person name="dePamphilis C."/>
            <person name="Albert V.A."/>
            <person name="Aono N."/>
            <person name="Aoyama T."/>
            <person name="Ambrose B.A."/>
            <person name="Ashton N.W."/>
            <person name="Axtell M.J."/>
            <person name="Barker E."/>
            <person name="Barker M.S."/>
            <person name="Bennetzen J.L."/>
            <person name="Bonawitz N.D."/>
            <person name="Chapple C."/>
            <person name="Cheng C."/>
            <person name="Correa L.G."/>
            <person name="Dacre M."/>
            <person name="DeBarry J."/>
            <person name="Dreyer I."/>
            <person name="Elias M."/>
            <person name="Engstrom E.M."/>
            <person name="Estelle M."/>
            <person name="Feng L."/>
            <person name="Finet C."/>
            <person name="Floyd S.K."/>
            <person name="Frommer W.B."/>
            <person name="Fujita T."/>
            <person name="Gramzow L."/>
            <person name="Gutensohn M."/>
            <person name="Harholt J."/>
            <person name="Hattori M."/>
            <person name="Heyl A."/>
            <person name="Hirai T."/>
            <person name="Hiwatashi Y."/>
            <person name="Ishikawa M."/>
            <person name="Iwata M."/>
            <person name="Karol K.G."/>
            <person name="Koehler B."/>
            <person name="Kolukisaoglu U."/>
            <person name="Kubo M."/>
            <person name="Kurata T."/>
            <person name="Lalonde S."/>
            <person name="Li K."/>
            <person name="Li Y."/>
            <person name="Litt A."/>
            <person name="Lyons E."/>
            <person name="Manning G."/>
            <person name="Maruyama T."/>
            <person name="Michael T.P."/>
            <person name="Mikami K."/>
            <person name="Miyazaki S."/>
            <person name="Morinaga S."/>
            <person name="Murata T."/>
            <person name="Mueller-Roeber B."/>
            <person name="Nelson D.R."/>
            <person name="Obara M."/>
            <person name="Oguri Y."/>
            <person name="Olmstead R.G."/>
            <person name="Onodera N."/>
            <person name="Petersen B.L."/>
            <person name="Pils B."/>
            <person name="Prigge M."/>
            <person name="Rensing S.A."/>
            <person name="Riano-Pachon D.M."/>
            <person name="Roberts A.W."/>
            <person name="Sato Y."/>
            <person name="Scheller H.V."/>
            <person name="Schulz B."/>
            <person name="Schulz C."/>
            <person name="Shakirov E.V."/>
            <person name="Shibagaki N."/>
            <person name="Shinohara N."/>
            <person name="Shippen D.E."/>
            <person name="Soerensen I."/>
            <person name="Sotooka R."/>
            <person name="Sugimoto N."/>
            <person name="Sugita M."/>
            <person name="Sumikawa N."/>
            <person name="Tanurdzic M."/>
            <person name="Theissen G."/>
            <person name="Ulvskov P."/>
            <person name="Wakazuki S."/>
            <person name="Weng J.K."/>
            <person name="Willats W.W."/>
            <person name="Wipf D."/>
            <person name="Wolf P.G."/>
            <person name="Yang L."/>
            <person name="Zimmer A.D."/>
            <person name="Zhu Q."/>
            <person name="Mitros T."/>
            <person name="Hellsten U."/>
            <person name="Loque D."/>
            <person name="Otillar R."/>
            <person name="Salamov A."/>
            <person name="Schmutz J."/>
            <person name="Shapiro H."/>
            <person name="Lindquist E."/>
            <person name="Lucas S."/>
            <person name="Rokhsar D."/>
            <person name="Grigoriev I.V."/>
        </authorList>
    </citation>
    <scope>NUCLEOTIDE SEQUENCE [LARGE SCALE GENOMIC DNA]</scope>
</reference>
<feature type="non-terminal residue" evidence="2">
    <location>
        <position position="1"/>
    </location>
</feature>
<dbReference type="Proteomes" id="UP000001514">
    <property type="component" value="Unassembled WGS sequence"/>
</dbReference>
<dbReference type="InterPro" id="IPR011009">
    <property type="entry name" value="Kinase-like_dom_sf"/>
</dbReference>
<dbReference type="SMART" id="SM00220">
    <property type="entry name" value="S_TKc"/>
    <property type="match status" value="1"/>
</dbReference>
<proteinExistence type="predicted"/>
<dbReference type="SUPFAM" id="SSF56112">
    <property type="entry name" value="Protein kinase-like (PK-like)"/>
    <property type="match status" value="1"/>
</dbReference>
<feature type="non-terminal residue" evidence="2">
    <location>
        <position position="166"/>
    </location>
</feature>
<dbReference type="PROSITE" id="PS00108">
    <property type="entry name" value="PROTEIN_KINASE_ST"/>
    <property type="match status" value="1"/>
</dbReference>
<dbReference type="InParanoid" id="D8RGZ9"/>
<dbReference type="HOGENOM" id="CLU_000288_7_35_1"/>
<protein>
    <recommendedName>
        <fullName evidence="1">Protein kinase domain-containing protein</fullName>
    </recommendedName>
</protein>
<dbReference type="STRING" id="88036.D8RGZ9"/>
<gene>
    <name evidence="2" type="ORF">SELMODRAFT_37511</name>
</gene>
<dbReference type="Gramene" id="EFJ28680">
    <property type="protein sequence ID" value="EFJ28680"/>
    <property type="gene ID" value="SELMODRAFT_37511"/>
</dbReference>
<evidence type="ECO:0000259" key="1">
    <source>
        <dbReference type="PROSITE" id="PS50011"/>
    </source>
</evidence>
<dbReference type="KEGG" id="smo:SELMODRAFT_37511"/>
<feature type="domain" description="Protein kinase" evidence="1">
    <location>
        <begin position="1"/>
        <end position="166"/>
    </location>
</feature>
<dbReference type="Gene3D" id="1.10.510.10">
    <property type="entry name" value="Transferase(Phosphotransferase) domain 1"/>
    <property type="match status" value="1"/>
</dbReference>
<dbReference type="PANTHER" id="PTHR44329">
    <property type="entry name" value="SERINE/THREONINE-PROTEIN KINASE TNNI3K-RELATED"/>
    <property type="match status" value="1"/>
</dbReference>
<dbReference type="PANTHER" id="PTHR44329:SF260">
    <property type="entry name" value="PROTEIN KINASE DOMAIN-CONTAINING PROTEIN"/>
    <property type="match status" value="1"/>
</dbReference>
<dbReference type="GO" id="GO:0005524">
    <property type="term" value="F:ATP binding"/>
    <property type="evidence" value="ECO:0007669"/>
    <property type="project" value="InterPro"/>
</dbReference>
<dbReference type="EMBL" id="GL377579">
    <property type="protein sequence ID" value="EFJ28680.1"/>
    <property type="molecule type" value="Genomic_DNA"/>
</dbReference>
<evidence type="ECO:0000313" key="3">
    <source>
        <dbReference type="Proteomes" id="UP000001514"/>
    </source>
</evidence>
<dbReference type="InterPro" id="IPR051681">
    <property type="entry name" value="Ser/Thr_Kinases-Pseudokinases"/>
</dbReference>
<dbReference type="InterPro" id="IPR008271">
    <property type="entry name" value="Ser/Thr_kinase_AS"/>
</dbReference>
<keyword evidence="3" id="KW-1185">Reference proteome</keyword>
<dbReference type="InterPro" id="IPR001245">
    <property type="entry name" value="Ser-Thr/Tyr_kinase_cat_dom"/>
</dbReference>
<dbReference type="PROSITE" id="PS50011">
    <property type="entry name" value="PROTEIN_KINASE_DOM"/>
    <property type="match status" value="1"/>
</dbReference>
<dbReference type="eggNOG" id="KOG0192">
    <property type="taxonomic scope" value="Eukaryota"/>
</dbReference>
<sequence>VDLLLQIARGTRFLHDHGVVHRDLKPQNVLVDFDGDDRRMVNVLLTDFGIARTGFDSMVNDLTSLRGTPRYMAPEMMASAAAALGGYSRKVDVYSFGVLCSEVLTGSPPFGDKRWLGINEVREMVDSGKRPELPASCPGELRDLITRCWSADAESRPAFSEIEREL</sequence>
<accession>D8RGZ9</accession>
<dbReference type="InterPro" id="IPR000719">
    <property type="entry name" value="Prot_kinase_dom"/>
</dbReference>
<name>D8RGZ9_SELML</name>
<dbReference type="OMA" id="HRHNAHI"/>
<dbReference type="GO" id="GO:0004672">
    <property type="term" value="F:protein kinase activity"/>
    <property type="evidence" value="ECO:0007669"/>
    <property type="project" value="InterPro"/>
</dbReference>
<evidence type="ECO:0000313" key="2">
    <source>
        <dbReference type="EMBL" id="EFJ28680.1"/>
    </source>
</evidence>
<organism evidence="3">
    <name type="scientific">Selaginella moellendorffii</name>
    <name type="common">Spikemoss</name>
    <dbReference type="NCBI Taxonomy" id="88036"/>
    <lineage>
        <taxon>Eukaryota</taxon>
        <taxon>Viridiplantae</taxon>
        <taxon>Streptophyta</taxon>
        <taxon>Embryophyta</taxon>
        <taxon>Tracheophyta</taxon>
        <taxon>Lycopodiopsida</taxon>
        <taxon>Selaginellales</taxon>
        <taxon>Selaginellaceae</taxon>
        <taxon>Selaginella</taxon>
    </lineage>
</organism>